<protein>
    <submittedName>
        <fullName evidence="1">Uncharacterized protein</fullName>
    </submittedName>
</protein>
<dbReference type="EMBL" id="LR134492">
    <property type="protein sequence ID" value="VEI69350.1"/>
    <property type="molecule type" value="Genomic_DNA"/>
</dbReference>
<evidence type="ECO:0000313" key="2">
    <source>
        <dbReference type="EMBL" id="VTR41931.1"/>
    </source>
</evidence>
<evidence type="ECO:0000313" key="1">
    <source>
        <dbReference type="EMBL" id="VEI69350.1"/>
    </source>
</evidence>
<gene>
    <name evidence="2" type="ORF">NCTC12965_04751</name>
    <name evidence="1" type="ORF">NCTC13193_02631</name>
</gene>
<organism evidence="1 3">
    <name type="scientific">Serratia fonticola</name>
    <dbReference type="NCBI Taxonomy" id="47917"/>
    <lineage>
        <taxon>Bacteria</taxon>
        <taxon>Pseudomonadati</taxon>
        <taxon>Pseudomonadota</taxon>
        <taxon>Gammaproteobacteria</taxon>
        <taxon>Enterobacterales</taxon>
        <taxon>Yersiniaceae</taxon>
        <taxon>Serratia</taxon>
    </lineage>
</organism>
<reference evidence="1 3" key="1">
    <citation type="submission" date="2018-12" db="EMBL/GenBank/DDBJ databases">
        <authorList>
            <consortium name="Pathogen Informatics"/>
        </authorList>
    </citation>
    <scope>NUCLEOTIDE SEQUENCE [LARGE SCALE GENOMIC DNA]</scope>
    <source>
        <strain evidence="2">NCTC12965</strain>
        <strain evidence="1 3">NCTC13193</strain>
    </source>
</reference>
<proteinExistence type="predicted"/>
<sequence length="54" mass="6595">MVIVLLMVVYISIAFEVDRRKRICISLGRKYTYRKRIKFKRKCARLIDTLLFRT</sequence>
<accession>A0A448SNW8</accession>
<dbReference type="Proteomes" id="UP000270487">
    <property type="component" value="Chromosome"/>
</dbReference>
<name>A0A448SNW8_SERFO</name>
<dbReference type="AlphaFoldDB" id="A0A448SNW8"/>
<evidence type="ECO:0000313" key="3">
    <source>
        <dbReference type="Proteomes" id="UP000270487"/>
    </source>
</evidence>
<dbReference type="EMBL" id="CABEEZ010000102">
    <property type="protein sequence ID" value="VTR41931.1"/>
    <property type="molecule type" value="Genomic_DNA"/>
</dbReference>